<proteinExistence type="predicted"/>
<dbReference type="PROSITE" id="PS50801">
    <property type="entry name" value="STAS"/>
    <property type="match status" value="1"/>
</dbReference>
<dbReference type="SUPFAM" id="SSF52091">
    <property type="entry name" value="SpoIIaa-like"/>
    <property type="match status" value="1"/>
</dbReference>
<protein>
    <recommendedName>
        <fullName evidence="2">STAS domain-containing protein</fullName>
    </recommendedName>
</protein>
<feature type="region of interest" description="Disordered" evidence="1">
    <location>
        <begin position="90"/>
        <end position="109"/>
    </location>
</feature>
<sequence>MHVDPMSREGLERLRTVLAERIGVPVEHGPDPGRVEPLRRQVFHAVTGIDAYLTAVEAGSPAVVSLRAQAVDLWQVLLRLAAEPLEAADATPATRVPPPAPVPRIEQDGGSTCLRSETVRVGGALVCSFSGDMTLDSGPVAARALATALEHRPDLLAVDMARVELLTSTGLNVMLTARGRAVDTGIPLVLVAPSRVTVRVLELTGTTALFPSCATTEDAVRYPRPSAPRT</sequence>
<evidence type="ECO:0000256" key="1">
    <source>
        <dbReference type="SAM" id="MobiDB-lite"/>
    </source>
</evidence>
<dbReference type="InterPro" id="IPR002645">
    <property type="entry name" value="STAS_dom"/>
</dbReference>
<organism evidence="3 4">
    <name type="scientific">Kitasatospora terrestris</name>
    <dbReference type="NCBI Taxonomy" id="258051"/>
    <lineage>
        <taxon>Bacteria</taxon>
        <taxon>Bacillati</taxon>
        <taxon>Actinomycetota</taxon>
        <taxon>Actinomycetes</taxon>
        <taxon>Kitasatosporales</taxon>
        <taxon>Streptomycetaceae</taxon>
        <taxon>Kitasatospora</taxon>
    </lineage>
</organism>
<reference evidence="4" key="1">
    <citation type="journal article" date="2019" name="Int. J. Syst. Evol. Microbiol.">
        <title>The Global Catalogue of Microorganisms (GCM) 10K type strain sequencing project: providing services to taxonomists for standard genome sequencing and annotation.</title>
        <authorList>
            <consortium name="The Broad Institute Genomics Platform"/>
            <consortium name="The Broad Institute Genome Sequencing Center for Infectious Disease"/>
            <person name="Wu L."/>
            <person name="Ma J."/>
        </authorList>
    </citation>
    <scope>NUCLEOTIDE SEQUENCE [LARGE SCALE GENOMIC DNA]</scope>
    <source>
        <strain evidence="4">JCM 13006</strain>
    </source>
</reference>
<evidence type="ECO:0000259" key="2">
    <source>
        <dbReference type="PROSITE" id="PS50801"/>
    </source>
</evidence>
<evidence type="ECO:0000313" key="4">
    <source>
        <dbReference type="Proteomes" id="UP001501752"/>
    </source>
</evidence>
<dbReference type="Proteomes" id="UP001501752">
    <property type="component" value="Unassembled WGS sequence"/>
</dbReference>
<keyword evidence="4" id="KW-1185">Reference proteome</keyword>
<dbReference type="Gene3D" id="3.30.750.24">
    <property type="entry name" value="STAS domain"/>
    <property type="match status" value="1"/>
</dbReference>
<comment type="caution">
    <text evidence="3">The sequence shown here is derived from an EMBL/GenBank/DDBJ whole genome shotgun (WGS) entry which is preliminary data.</text>
</comment>
<dbReference type="EMBL" id="BAABIS010000001">
    <property type="protein sequence ID" value="GAA4883034.1"/>
    <property type="molecule type" value="Genomic_DNA"/>
</dbReference>
<dbReference type="InterPro" id="IPR036513">
    <property type="entry name" value="STAS_dom_sf"/>
</dbReference>
<gene>
    <name evidence="3" type="ORF">GCM10023235_74430</name>
</gene>
<accession>A0ABP9EPJ2</accession>
<dbReference type="CDD" id="cd07043">
    <property type="entry name" value="STAS_anti-anti-sigma_factors"/>
    <property type="match status" value="1"/>
</dbReference>
<dbReference type="Pfam" id="PF13466">
    <property type="entry name" value="STAS_2"/>
    <property type="match status" value="1"/>
</dbReference>
<name>A0ABP9EPJ2_9ACTN</name>
<feature type="domain" description="STAS" evidence="2">
    <location>
        <begin position="114"/>
        <end position="223"/>
    </location>
</feature>
<dbReference type="InterPro" id="IPR058548">
    <property type="entry name" value="MlaB-like_STAS"/>
</dbReference>
<evidence type="ECO:0000313" key="3">
    <source>
        <dbReference type="EMBL" id="GAA4883034.1"/>
    </source>
</evidence>